<accession>A0ABN6C8F0</accession>
<dbReference type="RefSeq" id="WP_189332702.1">
    <property type="nucleotide sequence ID" value="NZ_AP023356.1"/>
</dbReference>
<dbReference type="Proteomes" id="UP000676967">
    <property type="component" value="Chromosome"/>
</dbReference>
<gene>
    <name evidence="3" type="ORF">Aiant_15580</name>
</gene>
<keyword evidence="4" id="KW-1185">Reference proteome</keyword>
<proteinExistence type="predicted"/>
<sequence length="178" mass="17741">MRTRITAAVLFTAAALSLSACSDDDKTEAGSTPTTAPAASSVASAPSDAPRPDNTPSQNGAIPAPAGGGNADKVICEATNTAGESMKTAMLTIMKANNGDIKPADAKKILDDFTKAVNQALDQAPESTVATAARKISDEAAKAAAASDPVDAAAAPEFEKAGTAFTTACKTVGVPVNF</sequence>
<keyword evidence="2" id="KW-0732">Signal</keyword>
<dbReference type="PROSITE" id="PS51257">
    <property type="entry name" value="PROKAR_LIPOPROTEIN"/>
    <property type="match status" value="1"/>
</dbReference>
<feature type="compositionally biased region" description="Low complexity" evidence="1">
    <location>
        <begin position="29"/>
        <end position="48"/>
    </location>
</feature>
<protein>
    <recommendedName>
        <fullName evidence="5">Lipoprotein</fullName>
    </recommendedName>
</protein>
<organism evidence="3 4">
    <name type="scientific">Actinoplanes ianthinogenes</name>
    <dbReference type="NCBI Taxonomy" id="122358"/>
    <lineage>
        <taxon>Bacteria</taxon>
        <taxon>Bacillati</taxon>
        <taxon>Actinomycetota</taxon>
        <taxon>Actinomycetes</taxon>
        <taxon>Micromonosporales</taxon>
        <taxon>Micromonosporaceae</taxon>
        <taxon>Actinoplanes</taxon>
    </lineage>
</organism>
<reference evidence="3 4" key="1">
    <citation type="submission" date="2020-08" db="EMBL/GenBank/DDBJ databases">
        <title>Whole genome shotgun sequence of Actinoplanes ianthinogenes NBRC 13996.</title>
        <authorList>
            <person name="Komaki H."/>
            <person name="Tamura T."/>
        </authorList>
    </citation>
    <scope>NUCLEOTIDE SEQUENCE [LARGE SCALE GENOMIC DNA]</scope>
    <source>
        <strain evidence="3 4">NBRC 13996</strain>
    </source>
</reference>
<evidence type="ECO:0008006" key="5">
    <source>
        <dbReference type="Google" id="ProtNLM"/>
    </source>
</evidence>
<feature type="signal peptide" evidence="2">
    <location>
        <begin position="1"/>
        <end position="22"/>
    </location>
</feature>
<evidence type="ECO:0000313" key="3">
    <source>
        <dbReference type="EMBL" id="BCJ40901.1"/>
    </source>
</evidence>
<dbReference type="EMBL" id="AP023356">
    <property type="protein sequence ID" value="BCJ40901.1"/>
    <property type="molecule type" value="Genomic_DNA"/>
</dbReference>
<feature type="chain" id="PRO_5047205425" description="Lipoprotein" evidence="2">
    <location>
        <begin position="23"/>
        <end position="178"/>
    </location>
</feature>
<evidence type="ECO:0000313" key="4">
    <source>
        <dbReference type="Proteomes" id="UP000676967"/>
    </source>
</evidence>
<evidence type="ECO:0000256" key="1">
    <source>
        <dbReference type="SAM" id="MobiDB-lite"/>
    </source>
</evidence>
<feature type="region of interest" description="Disordered" evidence="1">
    <location>
        <begin position="22"/>
        <end position="70"/>
    </location>
</feature>
<evidence type="ECO:0000256" key="2">
    <source>
        <dbReference type="SAM" id="SignalP"/>
    </source>
</evidence>
<name>A0ABN6C8F0_9ACTN</name>